<evidence type="ECO:0000256" key="7">
    <source>
        <dbReference type="HAMAP-Rule" id="MF_00639"/>
    </source>
</evidence>
<dbReference type="GO" id="GO:0005737">
    <property type="term" value="C:cytoplasm"/>
    <property type="evidence" value="ECO:0007669"/>
    <property type="project" value="UniProtKB-SubCell"/>
</dbReference>
<dbReference type="GO" id="GO:0008360">
    <property type="term" value="P:regulation of cell shape"/>
    <property type="evidence" value="ECO:0007669"/>
    <property type="project" value="UniProtKB-KW"/>
</dbReference>
<evidence type="ECO:0000259" key="10">
    <source>
        <dbReference type="Pfam" id="PF08245"/>
    </source>
</evidence>
<sequence length="467" mass="49637">MIPVEGFEGQRVGVLGLGRSGLATARALAAGGAIPVVWDDSPEGRAKAEAEGFTPEDLRRDNVLTTLACVVTSPGIPHLYPAPHPVLARAMQLGVPVDNDIGLFFRSLGQSSWGDYDVPPRVVAVTGSNGKSTTTALITHILLESGRSAVMAGNIGRGVLDIDAPEDGGIVVLELSSYQTDLARSLTPDVAVFTNLSPDHMDRHNGMGGYFAAKRRLFAEGGPDRAVIGVDEPEGHYLAGQLTHGPQDDRVIRISSGQKLDQFGWAVFARKGFLAEFRKGRQLASVDLRAIPGLPGAHNHQNAAAAWAACRALGLGPRDIEPALHSFAGLPHRSQTLREINGVRYVNDSKATNVDSAVQALRAFPKIRWILGGLGKEGGVQGALNDLGNVVKAYLIGHSARDFALQLGSLDQEICETMEQAVARAHAEAQPGEVVLLAPAAASFDQYTSFEKRGEHFTELVRALPDA</sequence>
<keyword evidence="7 8" id="KW-0961">Cell wall biogenesis/degradation</keyword>
<comment type="similarity">
    <text evidence="7">Belongs to the MurCDEF family.</text>
</comment>
<comment type="caution">
    <text evidence="11">The sequence shown here is derived from an EMBL/GenBank/DDBJ whole genome shotgun (WGS) entry which is preliminary data.</text>
</comment>
<dbReference type="Gene3D" id="3.90.190.20">
    <property type="entry name" value="Mur ligase, C-terminal domain"/>
    <property type="match status" value="1"/>
</dbReference>
<evidence type="ECO:0000256" key="4">
    <source>
        <dbReference type="ARBA" id="ARBA00022598"/>
    </source>
</evidence>
<keyword evidence="7 8" id="KW-0133">Cell shape</keyword>
<organism evidence="11 12">
    <name type="scientific">Falsigemmobacter faecalis</name>
    <dbReference type="NCBI Taxonomy" id="2488730"/>
    <lineage>
        <taxon>Bacteria</taxon>
        <taxon>Pseudomonadati</taxon>
        <taxon>Pseudomonadota</taxon>
        <taxon>Alphaproteobacteria</taxon>
        <taxon>Rhodobacterales</taxon>
        <taxon>Paracoccaceae</taxon>
        <taxon>Falsigemmobacter</taxon>
    </lineage>
</organism>
<comment type="catalytic activity">
    <reaction evidence="7 8">
        <text>UDP-N-acetyl-alpha-D-muramoyl-L-alanine + D-glutamate + ATP = UDP-N-acetyl-alpha-D-muramoyl-L-alanyl-D-glutamate + ADP + phosphate + H(+)</text>
        <dbReference type="Rhea" id="RHEA:16429"/>
        <dbReference type="ChEBI" id="CHEBI:15378"/>
        <dbReference type="ChEBI" id="CHEBI:29986"/>
        <dbReference type="ChEBI" id="CHEBI:30616"/>
        <dbReference type="ChEBI" id="CHEBI:43474"/>
        <dbReference type="ChEBI" id="CHEBI:83898"/>
        <dbReference type="ChEBI" id="CHEBI:83900"/>
        <dbReference type="ChEBI" id="CHEBI:456216"/>
        <dbReference type="EC" id="6.3.2.9"/>
    </reaction>
</comment>
<dbReference type="SUPFAM" id="SSF51984">
    <property type="entry name" value="MurCD N-terminal domain"/>
    <property type="match status" value="1"/>
</dbReference>
<dbReference type="OrthoDB" id="9809796at2"/>
<dbReference type="Gene3D" id="3.40.1190.10">
    <property type="entry name" value="Mur-like, catalytic domain"/>
    <property type="match status" value="1"/>
</dbReference>
<keyword evidence="7 8" id="KW-0573">Peptidoglycan synthesis</keyword>
<dbReference type="EMBL" id="RRAZ01000005">
    <property type="protein sequence ID" value="RRH76977.1"/>
    <property type="molecule type" value="Genomic_DNA"/>
</dbReference>
<evidence type="ECO:0000256" key="8">
    <source>
        <dbReference type="RuleBase" id="RU003664"/>
    </source>
</evidence>
<dbReference type="PANTHER" id="PTHR43692:SF1">
    <property type="entry name" value="UDP-N-ACETYLMURAMOYLALANINE--D-GLUTAMATE LIGASE"/>
    <property type="match status" value="1"/>
</dbReference>
<dbReference type="GO" id="GO:0009252">
    <property type="term" value="P:peptidoglycan biosynthetic process"/>
    <property type="evidence" value="ECO:0007669"/>
    <property type="project" value="UniProtKB-UniRule"/>
</dbReference>
<evidence type="ECO:0000256" key="6">
    <source>
        <dbReference type="ARBA" id="ARBA00022840"/>
    </source>
</evidence>
<dbReference type="Pfam" id="PF02875">
    <property type="entry name" value="Mur_ligase_C"/>
    <property type="match status" value="1"/>
</dbReference>
<dbReference type="GO" id="GO:0008764">
    <property type="term" value="F:UDP-N-acetylmuramoylalanine-D-glutamate ligase activity"/>
    <property type="evidence" value="ECO:0007669"/>
    <property type="project" value="UniProtKB-UniRule"/>
</dbReference>
<dbReference type="InterPro" id="IPR004101">
    <property type="entry name" value="Mur_ligase_C"/>
</dbReference>
<dbReference type="SUPFAM" id="SSF53244">
    <property type="entry name" value="MurD-like peptide ligases, peptide-binding domain"/>
    <property type="match status" value="1"/>
</dbReference>
<dbReference type="AlphaFoldDB" id="A0A3P3DRV9"/>
<name>A0A3P3DRV9_9RHOB</name>
<evidence type="ECO:0000256" key="2">
    <source>
        <dbReference type="ARBA" id="ARBA00004752"/>
    </source>
</evidence>
<accession>A0A3P3DRV9</accession>
<dbReference type="GO" id="GO:0051301">
    <property type="term" value="P:cell division"/>
    <property type="evidence" value="ECO:0007669"/>
    <property type="project" value="UniProtKB-KW"/>
</dbReference>
<dbReference type="InterPro" id="IPR013221">
    <property type="entry name" value="Mur_ligase_cen"/>
</dbReference>
<dbReference type="SUPFAM" id="SSF53623">
    <property type="entry name" value="MurD-like peptide ligases, catalytic domain"/>
    <property type="match status" value="1"/>
</dbReference>
<keyword evidence="7 8" id="KW-0132">Cell division</keyword>
<dbReference type="Proteomes" id="UP000282125">
    <property type="component" value="Unassembled WGS sequence"/>
</dbReference>
<dbReference type="UniPathway" id="UPA00219"/>
<feature type="domain" description="Mur ligase C-terminal" evidence="9">
    <location>
        <begin position="332"/>
        <end position="440"/>
    </location>
</feature>
<dbReference type="RefSeq" id="WP_124963922.1">
    <property type="nucleotide sequence ID" value="NZ_RRAZ01000005.1"/>
</dbReference>
<keyword evidence="7 8" id="KW-0131">Cell cycle</keyword>
<dbReference type="GO" id="GO:0071555">
    <property type="term" value="P:cell wall organization"/>
    <property type="evidence" value="ECO:0007669"/>
    <property type="project" value="UniProtKB-KW"/>
</dbReference>
<keyword evidence="4 7" id="KW-0436">Ligase</keyword>
<dbReference type="Gene3D" id="3.40.50.720">
    <property type="entry name" value="NAD(P)-binding Rossmann-like Domain"/>
    <property type="match status" value="1"/>
</dbReference>
<reference evidence="11 12" key="1">
    <citation type="submission" date="2018-11" db="EMBL/GenBank/DDBJ databases">
        <title>Gemmobacter sp. nov., YIM 102744-1 draft genome.</title>
        <authorList>
            <person name="Li G."/>
            <person name="Jiang Y."/>
        </authorList>
    </citation>
    <scope>NUCLEOTIDE SEQUENCE [LARGE SCALE GENOMIC DNA]</scope>
    <source>
        <strain evidence="11 12">YIM 102744-1</strain>
    </source>
</reference>
<comment type="function">
    <text evidence="7 8">Cell wall formation. Catalyzes the addition of glutamate to the nucleotide precursor UDP-N-acetylmuramoyl-L-alanine (UMA).</text>
</comment>
<dbReference type="Pfam" id="PF08245">
    <property type="entry name" value="Mur_ligase_M"/>
    <property type="match status" value="1"/>
</dbReference>
<proteinExistence type="inferred from homology"/>
<keyword evidence="5 7" id="KW-0547">Nucleotide-binding</keyword>
<evidence type="ECO:0000313" key="11">
    <source>
        <dbReference type="EMBL" id="RRH76977.1"/>
    </source>
</evidence>
<dbReference type="PANTHER" id="PTHR43692">
    <property type="entry name" value="UDP-N-ACETYLMURAMOYLALANINE--D-GLUTAMATE LIGASE"/>
    <property type="match status" value="1"/>
</dbReference>
<dbReference type="EC" id="6.3.2.9" evidence="7 8"/>
<feature type="binding site" evidence="7">
    <location>
        <begin position="127"/>
        <end position="133"/>
    </location>
    <ligand>
        <name>ATP</name>
        <dbReference type="ChEBI" id="CHEBI:30616"/>
    </ligand>
</feature>
<evidence type="ECO:0000256" key="5">
    <source>
        <dbReference type="ARBA" id="ARBA00022741"/>
    </source>
</evidence>
<dbReference type="InterPro" id="IPR036565">
    <property type="entry name" value="Mur-like_cat_sf"/>
</dbReference>
<keyword evidence="6 7" id="KW-0067">ATP-binding</keyword>
<dbReference type="GO" id="GO:0005524">
    <property type="term" value="F:ATP binding"/>
    <property type="evidence" value="ECO:0007669"/>
    <property type="project" value="UniProtKB-UniRule"/>
</dbReference>
<evidence type="ECO:0000259" key="9">
    <source>
        <dbReference type="Pfam" id="PF02875"/>
    </source>
</evidence>
<feature type="domain" description="Mur ligase central" evidence="10">
    <location>
        <begin position="125"/>
        <end position="310"/>
    </location>
</feature>
<dbReference type="NCBIfam" id="TIGR01087">
    <property type="entry name" value="murD"/>
    <property type="match status" value="1"/>
</dbReference>
<evidence type="ECO:0000313" key="12">
    <source>
        <dbReference type="Proteomes" id="UP000282125"/>
    </source>
</evidence>
<evidence type="ECO:0000256" key="3">
    <source>
        <dbReference type="ARBA" id="ARBA00022490"/>
    </source>
</evidence>
<dbReference type="InterPro" id="IPR036615">
    <property type="entry name" value="Mur_ligase_C_dom_sf"/>
</dbReference>
<keyword evidence="12" id="KW-1185">Reference proteome</keyword>
<evidence type="ECO:0000256" key="1">
    <source>
        <dbReference type="ARBA" id="ARBA00004496"/>
    </source>
</evidence>
<gene>
    <name evidence="7" type="primary">murD</name>
    <name evidence="11" type="ORF">EG244_05085</name>
</gene>
<comment type="subcellular location">
    <subcellularLocation>
        <location evidence="1 7 8">Cytoplasm</location>
    </subcellularLocation>
</comment>
<comment type="pathway">
    <text evidence="2 7 8">Cell wall biogenesis; peptidoglycan biosynthesis.</text>
</comment>
<keyword evidence="3 7" id="KW-0963">Cytoplasm</keyword>
<protein>
    <recommendedName>
        <fullName evidence="7 8">UDP-N-acetylmuramoylalanine--D-glutamate ligase</fullName>
        <ecNumber evidence="7 8">6.3.2.9</ecNumber>
    </recommendedName>
    <alternativeName>
        <fullName evidence="7">D-glutamic acid-adding enzyme</fullName>
    </alternativeName>
    <alternativeName>
        <fullName evidence="7">UDP-N-acetylmuramoyl-L-alanyl-D-glutamate synthetase</fullName>
    </alternativeName>
</protein>
<dbReference type="InterPro" id="IPR005762">
    <property type="entry name" value="MurD"/>
</dbReference>
<dbReference type="HAMAP" id="MF_00639">
    <property type="entry name" value="MurD"/>
    <property type="match status" value="1"/>
</dbReference>